<evidence type="ECO:0000313" key="2">
    <source>
        <dbReference type="EMBL" id="QHE60350.1"/>
    </source>
</evidence>
<sequence length="90" mass="10229">MKGKMKKISMVENLIGSLLLFWAGFQAFYFIKYGHETEFAYYVNIAGPALLCLLLLTLAIKKITDKKIIMFSLYISLSIVVAYVSSAYFL</sequence>
<feature type="transmembrane region" description="Helical" evidence="1">
    <location>
        <begin position="71"/>
        <end position="89"/>
    </location>
</feature>
<protein>
    <submittedName>
        <fullName evidence="2">Uncharacterized protein</fullName>
    </submittedName>
</protein>
<keyword evidence="1" id="KW-0812">Transmembrane</keyword>
<feature type="transmembrane region" description="Helical" evidence="1">
    <location>
        <begin position="40"/>
        <end position="59"/>
    </location>
</feature>
<dbReference type="GeneID" id="77237118"/>
<gene>
    <name evidence="2" type="ORF">FHE72_04325</name>
</gene>
<accession>A0A6I6UPB7</accession>
<reference evidence="2 3" key="1">
    <citation type="submission" date="2019-06" db="EMBL/GenBank/DDBJ databases">
        <title>An operon consisting of a P-type ATPase gene and a transcriptional regular gene given the different cadmium resistance in Bacillus vietamensis 151-6 and Bacillus marisflavi 151-25.</title>
        <authorList>
            <person name="Yu X."/>
        </authorList>
    </citation>
    <scope>NUCLEOTIDE SEQUENCE [LARGE SCALE GENOMIC DNA]</scope>
    <source>
        <strain evidence="2 3">151-6</strain>
    </source>
</reference>
<dbReference type="RefSeq" id="WP_034761666.1">
    <property type="nucleotide sequence ID" value="NZ_CCDN010000002.1"/>
</dbReference>
<organism evidence="2 3">
    <name type="scientific">Rossellomorea vietnamensis</name>
    <dbReference type="NCBI Taxonomy" id="218284"/>
    <lineage>
        <taxon>Bacteria</taxon>
        <taxon>Bacillati</taxon>
        <taxon>Bacillota</taxon>
        <taxon>Bacilli</taxon>
        <taxon>Bacillales</taxon>
        <taxon>Bacillaceae</taxon>
        <taxon>Rossellomorea</taxon>
    </lineage>
</organism>
<dbReference type="AlphaFoldDB" id="A0A6I6UPB7"/>
<dbReference type="KEGG" id="bvq:FHE72_04325"/>
<dbReference type="Proteomes" id="UP000465062">
    <property type="component" value="Chromosome"/>
</dbReference>
<proteinExistence type="predicted"/>
<keyword evidence="1" id="KW-1133">Transmembrane helix</keyword>
<evidence type="ECO:0000313" key="3">
    <source>
        <dbReference type="Proteomes" id="UP000465062"/>
    </source>
</evidence>
<evidence type="ECO:0000256" key="1">
    <source>
        <dbReference type="SAM" id="Phobius"/>
    </source>
</evidence>
<name>A0A6I6UPB7_9BACI</name>
<keyword evidence="1" id="KW-0472">Membrane</keyword>
<dbReference type="EMBL" id="CP047394">
    <property type="protein sequence ID" value="QHE60350.1"/>
    <property type="molecule type" value="Genomic_DNA"/>
</dbReference>